<keyword evidence="5" id="KW-0285">Flavoprotein</keyword>
<feature type="active site" description="Proton acceptor" evidence="10">
    <location>
        <position position="319"/>
    </location>
</feature>
<dbReference type="GO" id="GO:0009055">
    <property type="term" value="F:electron transfer activity"/>
    <property type="evidence" value="ECO:0007669"/>
    <property type="project" value="TreeGrafter"/>
</dbReference>
<dbReference type="GO" id="GO:0009061">
    <property type="term" value="P:anaerobic respiration"/>
    <property type="evidence" value="ECO:0007669"/>
    <property type="project" value="TreeGrafter"/>
</dbReference>
<dbReference type="Gene3D" id="4.10.80.40">
    <property type="entry name" value="succinate dehydrogenase protein domain"/>
    <property type="match status" value="1"/>
</dbReference>
<proteinExistence type="inferred from homology"/>
<dbReference type="Pfam" id="PF00890">
    <property type="entry name" value="FAD_binding_2"/>
    <property type="match status" value="1"/>
</dbReference>
<dbReference type="PIRSF" id="PIRSF000171">
    <property type="entry name" value="SDHA_APRA_LASPO"/>
    <property type="match status" value="1"/>
</dbReference>
<dbReference type="Gene3D" id="3.50.50.60">
    <property type="entry name" value="FAD/NAD(P)-binding domain"/>
    <property type="match status" value="1"/>
</dbReference>
<dbReference type="NCBIfam" id="TIGR01409">
    <property type="entry name" value="TAT_signal_seq"/>
    <property type="match status" value="1"/>
</dbReference>
<feature type="domain" description="FAD-dependent oxidoreductase 2 FAD-binding" evidence="11">
    <location>
        <begin position="46"/>
        <end position="430"/>
    </location>
</feature>
<dbReference type="SUPFAM" id="SSF51905">
    <property type="entry name" value="FAD/NAD(P)-binding domain"/>
    <property type="match status" value="1"/>
</dbReference>
<evidence type="ECO:0000256" key="5">
    <source>
        <dbReference type="ARBA" id="ARBA00022630"/>
    </source>
</evidence>
<dbReference type="NCBIfam" id="TIGR01812">
    <property type="entry name" value="sdhA_frdA_Gneg"/>
    <property type="match status" value="1"/>
</dbReference>
<dbReference type="InterPro" id="IPR006311">
    <property type="entry name" value="TAT_signal"/>
</dbReference>
<dbReference type="GO" id="GO:0000104">
    <property type="term" value="F:succinate dehydrogenase activity"/>
    <property type="evidence" value="ECO:0007669"/>
    <property type="project" value="TreeGrafter"/>
</dbReference>
<gene>
    <name evidence="13" type="primary">frdA</name>
    <name evidence="13" type="ORF">HMPREF0908_1558</name>
</gene>
<dbReference type="STRING" id="638302.HMPREF0908_1558"/>
<keyword evidence="14" id="KW-1185">Reference proteome</keyword>
<dbReference type="InterPro" id="IPR030664">
    <property type="entry name" value="SdhA/FrdA/AprA"/>
</dbReference>
<dbReference type="Gene3D" id="3.90.700.10">
    <property type="entry name" value="Succinate dehydrogenase/fumarate reductase flavoprotein, catalytic domain"/>
    <property type="match status" value="1"/>
</dbReference>
<dbReference type="InterPro" id="IPR036188">
    <property type="entry name" value="FAD/NAD-bd_sf"/>
</dbReference>
<dbReference type="SUPFAM" id="SSF46977">
    <property type="entry name" value="Succinate dehydrogenase/fumarate reductase flavoprotein C-terminal domain"/>
    <property type="match status" value="1"/>
</dbReference>
<dbReference type="PROSITE" id="PS51318">
    <property type="entry name" value="TAT"/>
    <property type="match status" value="1"/>
</dbReference>
<dbReference type="HOGENOM" id="CLU_014312_6_2_9"/>
<keyword evidence="9" id="KW-0472">Membrane</keyword>
<dbReference type="InterPro" id="IPR015939">
    <property type="entry name" value="Fum_Rdtase/Succ_DH_flav-like_C"/>
</dbReference>
<dbReference type="PANTHER" id="PTHR11632">
    <property type="entry name" value="SUCCINATE DEHYDROGENASE 2 FLAVOPROTEIN SUBUNIT"/>
    <property type="match status" value="1"/>
</dbReference>
<dbReference type="GO" id="GO:0033765">
    <property type="term" value="F:steroid dehydrogenase activity, acting on the CH-CH group of donors"/>
    <property type="evidence" value="ECO:0007669"/>
    <property type="project" value="UniProtKB-ARBA"/>
</dbReference>
<dbReference type="InterPro" id="IPR019546">
    <property type="entry name" value="TAT_signal_bac_arc"/>
</dbReference>
<accession>C4V4M1</accession>
<dbReference type="GO" id="GO:0005886">
    <property type="term" value="C:plasma membrane"/>
    <property type="evidence" value="ECO:0007669"/>
    <property type="project" value="TreeGrafter"/>
</dbReference>
<evidence type="ECO:0000313" key="14">
    <source>
        <dbReference type="Proteomes" id="UP000005309"/>
    </source>
</evidence>
<dbReference type="SUPFAM" id="SSF56425">
    <property type="entry name" value="Succinate dehydrogenase/fumarate reductase flavoprotein, catalytic domain"/>
    <property type="match status" value="1"/>
</dbReference>
<keyword evidence="6" id="KW-0274">FAD</keyword>
<evidence type="ECO:0000256" key="9">
    <source>
        <dbReference type="ARBA" id="ARBA00023136"/>
    </source>
</evidence>
<keyword evidence="8" id="KW-0560">Oxidoreductase</keyword>
<evidence type="ECO:0000313" key="13">
    <source>
        <dbReference type="EMBL" id="EEQ48221.1"/>
    </source>
</evidence>
<comment type="subcellular location">
    <subcellularLocation>
        <location evidence="2">Membrane</location>
        <topology evidence="2">Peripheral membrane protein</topology>
    </subcellularLocation>
</comment>
<feature type="domain" description="Fumarate reductase/succinate dehydrogenase flavoprotein-like C-terminal" evidence="12">
    <location>
        <begin position="489"/>
        <end position="615"/>
    </location>
</feature>
<name>C4V4M1_9FIRM</name>
<dbReference type="PRINTS" id="PR00368">
    <property type="entry name" value="FADPNR"/>
</dbReference>
<dbReference type="GO" id="GO:0022900">
    <property type="term" value="P:electron transport chain"/>
    <property type="evidence" value="ECO:0007669"/>
    <property type="project" value="InterPro"/>
</dbReference>
<reference evidence="13 14" key="1">
    <citation type="submission" date="2009-04" db="EMBL/GenBank/DDBJ databases">
        <authorList>
            <person name="Qin X."/>
            <person name="Bachman B."/>
            <person name="Battles P."/>
            <person name="Bell A."/>
            <person name="Bess C."/>
            <person name="Bickham C."/>
            <person name="Chaboub L."/>
            <person name="Chen D."/>
            <person name="Coyle M."/>
            <person name="Deiros D.R."/>
            <person name="Dinh H."/>
            <person name="Forbes L."/>
            <person name="Fowler G."/>
            <person name="Francisco L."/>
            <person name="Fu Q."/>
            <person name="Gubbala S."/>
            <person name="Hale W."/>
            <person name="Han Y."/>
            <person name="Hemphill L."/>
            <person name="Highlander S.K."/>
            <person name="Hirani K."/>
            <person name="Hogues M."/>
            <person name="Jackson L."/>
            <person name="Jakkamsetti A."/>
            <person name="Javaid M."/>
            <person name="Jiang H."/>
            <person name="Korchina V."/>
            <person name="Kovar C."/>
            <person name="Lara F."/>
            <person name="Lee S."/>
            <person name="Mata R."/>
            <person name="Mathew T."/>
            <person name="Moen C."/>
            <person name="Morales K."/>
            <person name="Munidasa M."/>
            <person name="Nazareth L."/>
            <person name="Ngo R."/>
            <person name="Nguyen L."/>
            <person name="Okwuonu G."/>
            <person name="Ongeri F."/>
            <person name="Patil S."/>
            <person name="Petrosino J."/>
            <person name="Pham C."/>
            <person name="Pham P."/>
            <person name="Pu L.-L."/>
            <person name="Puazo M."/>
            <person name="Raj R."/>
            <person name="Reid J."/>
            <person name="Rouhana J."/>
            <person name="Saada N."/>
            <person name="Shang Y."/>
            <person name="Simmons D."/>
            <person name="Thornton R."/>
            <person name="Warren J."/>
            <person name="Weissenberger G."/>
            <person name="Zhang J."/>
            <person name="Zhang L."/>
            <person name="Zhou C."/>
            <person name="Zhu D."/>
            <person name="Muzny D."/>
            <person name="Worley K."/>
            <person name="Gibbs R."/>
        </authorList>
    </citation>
    <scope>NUCLEOTIDE SEQUENCE [LARGE SCALE GENOMIC DNA]</scope>
    <source>
        <strain evidence="13 14">ATCC 43531</strain>
    </source>
</reference>
<keyword evidence="4" id="KW-0813">Transport</keyword>
<evidence type="ECO:0000256" key="1">
    <source>
        <dbReference type="ARBA" id="ARBA00001974"/>
    </source>
</evidence>
<comment type="caution">
    <text evidence="13">The sequence shown here is derived from an EMBL/GenBank/DDBJ whole genome shotgun (WGS) entry which is preliminary data.</text>
</comment>
<evidence type="ECO:0000256" key="8">
    <source>
        <dbReference type="ARBA" id="ARBA00023002"/>
    </source>
</evidence>
<organism evidence="13 14">
    <name type="scientific">Selenomonas flueggei ATCC 43531</name>
    <dbReference type="NCBI Taxonomy" id="638302"/>
    <lineage>
        <taxon>Bacteria</taxon>
        <taxon>Bacillati</taxon>
        <taxon>Bacillota</taxon>
        <taxon>Negativicutes</taxon>
        <taxon>Selenomonadales</taxon>
        <taxon>Selenomonadaceae</taxon>
        <taxon>Selenomonas</taxon>
    </lineage>
</organism>
<dbReference type="EMBL" id="ACLA01000021">
    <property type="protein sequence ID" value="EEQ48221.1"/>
    <property type="molecule type" value="Genomic_DNA"/>
</dbReference>
<evidence type="ECO:0000256" key="2">
    <source>
        <dbReference type="ARBA" id="ARBA00004170"/>
    </source>
</evidence>
<evidence type="ECO:0000259" key="11">
    <source>
        <dbReference type="Pfam" id="PF00890"/>
    </source>
</evidence>
<protein>
    <submittedName>
        <fullName evidence="13">Succinate dehydrogenase or fumarate reductase, flavoprotein subunit</fullName>
    </submittedName>
</protein>
<dbReference type="InterPro" id="IPR027477">
    <property type="entry name" value="Succ_DH/fumarate_Rdtase_cat_sf"/>
</dbReference>
<dbReference type="FunFam" id="4.10.80.40:FF:000003">
    <property type="entry name" value="Fumarate reductase flavoprotein subunit"/>
    <property type="match status" value="1"/>
</dbReference>
<evidence type="ECO:0000256" key="6">
    <source>
        <dbReference type="ARBA" id="ARBA00022827"/>
    </source>
</evidence>
<evidence type="ECO:0000256" key="3">
    <source>
        <dbReference type="ARBA" id="ARBA00008040"/>
    </source>
</evidence>
<evidence type="ECO:0000256" key="7">
    <source>
        <dbReference type="ARBA" id="ARBA00022982"/>
    </source>
</evidence>
<dbReference type="Proteomes" id="UP000005309">
    <property type="component" value="Unassembled WGS sequence"/>
</dbReference>
<dbReference type="InterPro" id="IPR003953">
    <property type="entry name" value="FAD-dep_OxRdtase_2_FAD-bd"/>
</dbReference>
<evidence type="ECO:0000256" key="10">
    <source>
        <dbReference type="PIRSR" id="PIRSR000171-1"/>
    </source>
</evidence>
<dbReference type="Pfam" id="PF02910">
    <property type="entry name" value="Succ_DH_flav_C"/>
    <property type="match status" value="1"/>
</dbReference>
<evidence type="ECO:0000256" key="4">
    <source>
        <dbReference type="ARBA" id="ARBA00022448"/>
    </source>
</evidence>
<keyword evidence="7" id="KW-0249">Electron transport</keyword>
<comment type="similarity">
    <text evidence="3">Belongs to the FAD-dependent oxidoreductase 2 family. FRD/SDH subfamily.</text>
</comment>
<sequence>MAMEISRRTFIKGTAAAGVVLMSGAYLGCGGKNIPEQVRRGDVTYDVLVIGSGGAGMRAGLAAAQNKDLKVAVLTKLVPTRSASTMAQGGMNGVTGVTDPNDSIESHTFDTIKGGDYLCDQDAVEYFAENAGKTIFEMDYMGYPYNRQKDGHFHQRKMGGSSYPRAAYFEDRAGHAMVHALFEQCLAHNIDFISECQMLEISMTDAGKLAGIVAMDMRSGDLIGIPAKTIIIATGGYGRAYWVRTSNPYSSTGDGIVAGMNVGIPFKDPEMVQFHPTGLSVNGVLLSESSRSEGAQLFNKNGERFMSKYAPEKMELATRDIVARAIATEIEQGRGIGEGLTAGVYLDFTKIPPERIHERLGQVYGLAKRFAGVDITKEPVLISPTCHYSMGGLEMADYKTGATRIPGIFTAGECSCVSVHGANRLGANSLSEVLVFGKTAGEGAAAYAKEHSYEGTQDQLAAACTKWKDHFDKVTARPHTTNRTVPEIRDAMVNTMWYKAGVFRDGAQLEAASKELRALEEDYKNCYVGDSSHVYNTAFEQYVELGNLLQISHAIVQGAAAHKESRGGHSRRDFPKRDDVNFLKHTLIYKQPDGKYTAEYKDVVITKYPPKERKY</sequence>
<dbReference type="RefSeq" id="WP_006690292.1">
    <property type="nucleotide sequence ID" value="NZ_GG694006.1"/>
</dbReference>
<dbReference type="InterPro" id="IPR014006">
    <property type="entry name" value="Succ_Dhase_FrdA_Gneg"/>
</dbReference>
<dbReference type="GO" id="GO:0050660">
    <property type="term" value="F:flavin adenine dinucleotide binding"/>
    <property type="evidence" value="ECO:0007669"/>
    <property type="project" value="InterPro"/>
</dbReference>
<dbReference type="Gene3D" id="1.20.58.100">
    <property type="entry name" value="Fumarate reductase/succinate dehydrogenase flavoprotein-like, C-terminal domain"/>
    <property type="match status" value="1"/>
</dbReference>
<dbReference type="eggNOG" id="COG1053">
    <property type="taxonomic scope" value="Bacteria"/>
</dbReference>
<dbReference type="PANTHER" id="PTHR11632:SF51">
    <property type="entry name" value="SUCCINATE DEHYDROGENASE [UBIQUINONE] FLAVOPROTEIN SUBUNIT, MITOCHONDRIAL"/>
    <property type="match status" value="1"/>
</dbReference>
<dbReference type="FunFam" id="3.90.700.10:FF:000005">
    <property type="entry name" value="Succinate dehydrogenase flavoprotein subunit"/>
    <property type="match status" value="1"/>
</dbReference>
<comment type="cofactor">
    <cofactor evidence="1">
        <name>FAD</name>
        <dbReference type="ChEBI" id="CHEBI:57692"/>
    </cofactor>
</comment>
<evidence type="ECO:0000259" key="12">
    <source>
        <dbReference type="Pfam" id="PF02910"/>
    </source>
</evidence>
<dbReference type="OrthoDB" id="9806724at2"/>
<dbReference type="AlphaFoldDB" id="C4V4M1"/>
<dbReference type="InterPro" id="IPR037099">
    <property type="entry name" value="Fum_R/Succ_DH_flav-like_C_sf"/>
</dbReference>